<dbReference type="InterPro" id="IPR005821">
    <property type="entry name" value="Ion_trans_dom"/>
</dbReference>
<evidence type="ECO:0000256" key="4">
    <source>
        <dbReference type="ARBA" id="ARBA00022673"/>
    </source>
</evidence>
<dbReference type="InterPro" id="IPR050599">
    <property type="entry name" value="VDCC_alpha-1_subunit"/>
</dbReference>
<keyword evidence="2" id="KW-0813">Transport</keyword>
<keyword evidence="15" id="KW-1185">Reference proteome</keyword>
<dbReference type="Gene3D" id="1.20.120.350">
    <property type="entry name" value="Voltage-gated potassium channels. Chain C"/>
    <property type="match status" value="1"/>
</dbReference>
<proteinExistence type="predicted"/>
<evidence type="ECO:0000256" key="7">
    <source>
        <dbReference type="ARBA" id="ARBA00022882"/>
    </source>
</evidence>
<keyword evidence="5 12" id="KW-0812">Transmembrane</keyword>
<keyword evidence="8 12" id="KW-1133">Transmembrane helix</keyword>
<feature type="domain" description="Ion transport" evidence="13">
    <location>
        <begin position="8"/>
        <end position="90"/>
    </location>
</feature>
<name>A0A4Z2HV76_9TELE</name>
<evidence type="ECO:0000256" key="10">
    <source>
        <dbReference type="ARBA" id="ARBA00023136"/>
    </source>
</evidence>
<sequence length="215" mass="24728">MSYPGHERSYLLLILDTFVVAFFVIKMLIKMFAMGVYGHPESYLGNHWNKFELFINAAELLSYFVERFGIDMQICQVLGPMRLFSRVTSESTFRPITYNMSLDPYYTTKYDDLYPYICSPDSMNGVRRCRNLPALKESNQTCSLTPPHYSPGVLGPTVPGAAANTCINWNVLYNVISLEGWSTIMFYVMDAYSFWSFIFFIFVTIVSSHSSSRPF</sequence>
<evidence type="ECO:0000256" key="9">
    <source>
        <dbReference type="ARBA" id="ARBA00023065"/>
    </source>
</evidence>
<dbReference type="Pfam" id="PF00520">
    <property type="entry name" value="Ion_trans"/>
    <property type="match status" value="1"/>
</dbReference>
<keyword evidence="7" id="KW-0851">Voltage-gated channel</keyword>
<feature type="transmembrane region" description="Helical" evidence="12">
    <location>
        <begin position="12"/>
        <end position="33"/>
    </location>
</feature>
<gene>
    <name evidence="14" type="primary">CACNA1H_3</name>
    <name evidence="14" type="ORF">EYF80_020315</name>
</gene>
<dbReference type="GO" id="GO:0005891">
    <property type="term" value="C:voltage-gated calcium channel complex"/>
    <property type="evidence" value="ECO:0007669"/>
    <property type="project" value="TreeGrafter"/>
</dbReference>
<protein>
    <submittedName>
        <fullName evidence="14">Voltage-dependent T-type calcium channel subunit alpha-1H</fullName>
    </submittedName>
</protein>
<dbReference type="AlphaFoldDB" id="A0A4Z2HV76"/>
<keyword evidence="4" id="KW-0107">Calcium channel</keyword>
<dbReference type="EMBL" id="SRLO01000175">
    <property type="protein sequence ID" value="TNN69481.1"/>
    <property type="molecule type" value="Genomic_DNA"/>
</dbReference>
<keyword evidence="3" id="KW-0109">Calcium transport</keyword>
<dbReference type="PANTHER" id="PTHR45628">
    <property type="entry name" value="VOLTAGE-DEPENDENT CALCIUM CHANNEL TYPE A SUBUNIT ALPHA-1"/>
    <property type="match status" value="1"/>
</dbReference>
<dbReference type="Proteomes" id="UP000314294">
    <property type="component" value="Unassembled WGS sequence"/>
</dbReference>
<keyword evidence="11" id="KW-0407">Ion channel</keyword>
<evidence type="ECO:0000256" key="3">
    <source>
        <dbReference type="ARBA" id="ARBA00022568"/>
    </source>
</evidence>
<evidence type="ECO:0000256" key="2">
    <source>
        <dbReference type="ARBA" id="ARBA00022448"/>
    </source>
</evidence>
<keyword evidence="9" id="KW-0406">Ion transport</keyword>
<evidence type="ECO:0000256" key="8">
    <source>
        <dbReference type="ARBA" id="ARBA00022989"/>
    </source>
</evidence>
<evidence type="ECO:0000259" key="13">
    <source>
        <dbReference type="Pfam" id="PF00520"/>
    </source>
</evidence>
<dbReference type="OrthoDB" id="416585at2759"/>
<evidence type="ECO:0000256" key="1">
    <source>
        <dbReference type="ARBA" id="ARBA00004141"/>
    </source>
</evidence>
<evidence type="ECO:0000313" key="15">
    <source>
        <dbReference type="Proteomes" id="UP000314294"/>
    </source>
</evidence>
<comment type="subcellular location">
    <subcellularLocation>
        <location evidence="1">Membrane</location>
        <topology evidence="1">Multi-pass membrane protein</topology>
    </subcellularLocation>
</comment>
<evidence type="ECO:0000313" key="14">
    <source>
        <dbReference type="EMBL" id="TNN69481.1"/>
    </source>
</evidence>
<organism evidence="14 15">
    <name type="scientific">Liparis tanakae</name>
    <name type="common">Tanaka's snailfish</name>
    <dbReference type="NCBI Taxonomy" id="230148"/>
    <lineage>
        <taxon>Eukaryota</taxon>
        <taxon>Metazoa</taxon>
        <taxon>Chordata</taxon>
        <taxon>Craniata</taxon>
        <taxon>Vertebrata</taxon>
        <taxon>Euteleostomi</taxon>
        <taxon>Actinopterygii</taxon>
        <taxon>Neopterygii</taxon>
        <taxon>Teleostei</taxon>
        <taxon>Neoteleostei</taxon>
        <taxon>Acanthomorphata</taxon>
        <taxon>Eupercaria</taxon>
        <taxon>Perciformes</taxon>
        <taxon>Cottioidei</taxon>
        <taxon>Cottales</taxon>
        <taxon>Liparidae</taxon>
        <taxon>Liparis</taxon>
    </lineage>
</organism>
<evidence type="ECO:0000256" key="6">
    <source>
        <dbReference type="ARBA" id="ARBA00022837"/>
    </source>
</evidence>
<evidence type="ECO:0000256" key="11">
    <source>
        <dbReference type="ARBA" id="ARBA00023303"/>
    </source>
</evidence>
<evidence type="ECO:0000256" key="12">
    <source>
        <dbReference type="SAM" id="Phobius"/>
    </source>
</evidence>
<accession>A0A4Z2HV76</accession>
<feature type="transmembrane region" description="Helical" evidence="12">
    <location>
        <begin position="184"/>
        <end position="206"/>
    </location>
</feature>
<dbReference type="GO" id="GO:0098703">
    <property type="term" value="P:calcium ion import across plasma membrane"/>
    <property type="evidence" value="ECO:0007669"/>
    <property type="project" value="TreeGrafter"/>
</dbReference>
<evidence type="ECO:0000256" key="5">
    <source>
        <dbReference type="ARBA" id="ARBA00022692"/>
    </source>
</evidence>
<comment type="caution">
    <text evidence="14">The sequence shown here is derived from an EMBL/GenBank/DDBJ whole genome shotgun (WGS) entry which is preliminary data.</text>
</comment>
<keyword evidence="10 12" id="KW-0472">Membrane</keyword>
<keyword evidence="6" id="KW-0106">Calcium</keyword>
<dbReference type="PANTHER" id="PTHR45628:SF22">
    <property type="entry name" value="VOLTAGE-DEPENDENT T-TYPE CALCIUM CHANNEL SUBUNIT ALPHA"/>
    <property type="match status" value="1"/>
</dbReference>
<dbReference type="GO" id="GO:0008331">
    <property type="term" value="F:high voltage-gated calcium channel activity"/>
    <property type="evidence" value="ECO:0007669"/>
    <property type="project" value="TreeGrafter"/>
</dbReference>
<reference evidence="14 15" key="1">
    <citation type="submission" date="2019-03" db="EMBL/GenBank/DDBJ databases">
        <title>First draft genome of Liparis tanakae, snailfish: a comprehensive survey of snailfish specific genes.</title>
        <authorList>
            <person name="Kim W."/>
            <person name="Song I."/>
            <person name="Jeong J.-H."/>
            <person name="Kim D."/>
            <person name="Kim S."/>
            <person name="Ryu S."/>
            <person name="Song J.Y."/>
            <person name="Lee S.K."/>
        </authorList>
    </citation>
    <scope>NUCLEOTIDE SEQUENCE [LARGE SCALE GENOMIC DNA]</scope>
    <source>
        <tissue evidence="14">Muscle</tissue>
    </source>
</reference>
<dbReference type="InterPro" id="IPR027359">
    <property type="entry name" value="Volt_channel_dom_sf"/>
</dbReference>